<dbReference type="KEGG" id="tnu:BD01_0160"/>
<name>W8NZC9_9EURY</name>
<keyword evidence="1" id="KW-0812">Transmembrane</keyword>
<dbReference type="OrthoDB" id="101013at2157"/>
<evidence type="ECO:0000256" key="1">
    <source>
        <dbReference type="SAM" id="Phobius"/>
    </source>
</evidence>
<gene>
    <name evidence="2" type="ORF">BD01_0160</name>
</gene>
<dbReference type="HOGENOM" id="CLU_093725_0_0_2"/>
<feature type="transmembrane region" description="Helical" evidence="1">
    <location>
        <begin position="162"/>
        <end position="181"/>
    </location>
</feature>
<sequence length="257" mass="28897">MNKFRTLLAWELSDSLRLIIFLLGIPSLTYLLAVGYLKSQWELGSVVSSRPPVYKGLSPLGSITAVHLFDYLSLSSGFWVLLALLVSILSVLTFRYDREHGYAFSVYSLPFSKGEIFTAKFFSALLLSLVSLYIPILIVDVFPNADILGVIRKILFTTQYCHLLVFATYFVLFSLSVSLLFSVLLRDMLLAFIASFFLLVLPFFAGLNWPPFSFVSMLPRSLSGASPFDFTWFLRGLIVPIALVLVSGLIFTRRDVL</sequence>
<feature type="transmembrane region" description="Helical" evidence="1">
    <location>
        <begin position="117"/>
        <end position="142"/>
    </location>
</feature>
<accession>W8NZC9</accession>
<feature type="transmembrane region" description="Helical" evidence="1">
    <location>
        <begin position="16"/>
        <end position="37"/>
    </location>
</feature>
<dbReference type="GeneID" id="24958427"/>
<feature type="transmembrane region" description="Helical" evidence="1">
    <location>
        <begin position="230"/>
        <end position="251"/>
    </location>
</feature>
<dbReference type="STRING" id="195522.BD01_0160"/>
<organism evidence="2 3">
    <name type="scientific">Thermococcus nautili</name>
    <dbReference type="NCBI Taxonomy" id="195522"/>
    <lineage>
        <taxon>Archaea</taxon>
        <taxon>Methanobacteriati</taxon>
        <taxon>Methanobacteriota</taxon>
        <taxon>Thermococci</taxon>
        <taxon>Thermococcales</taxon>
        <taxon>Thermococcaceae</taxon>
        <taxon>Thermococcus</taxon>
    </lineage>
</organism>
<dbReference type="RefSeq" id="WP_042688937.1">
    <property type="nucleotide sequence ID" value="NZ_CP007264.1"/>
</dbReference>
<protein>
    <submittedName>
        <fullName evidence="2">Putative membrane protein, conserved</fullName>
    </submittedName>
</protein>
<evidence type="ECO:0000313" key="3">
    <source>
        <dbReference type="Proteomes" id="UP000019434"/>
    </source>
</evidence>
<dbReference type="EMBL" id="CP007264">
    <property type="protein sequence ID" value="AHL21791.1"/>
    <property type="molecule type" value="Genomic_DNA"/>
</dbReference>
<keyword evidence="1" id="KW-0472">Membrane</keyword>
<keyword evidence="1" id="KW-1133">Transmembrane helix</keyword>
<evidence type="ECO:0000313" key="2">
    <source>
        <dbReference type="EMBL" id="AHL21791.1"/>
    </source>
</evidence>
<dbReference type="Proteomes" id="UP000019434">
    <property type="component" value="Chromosome"/>
</dbReference>
<feature type="transmembrane region" description="Helical" evidence="1">
    <location>
        <begin position="188"/>
        <end position="210"/>
    </location>
</feature>
<reference evidence="2 3" key="1">
    <citation type="submission" date="2014-02" db="EMBL/GenBank/DDBJ databases">
        <title>Genome Sequence of an Hyperthermophilic Archaeon, Thermococcus nautili 30-1, producing viral vesicles.</title>
        <authorList>
            <person name="Oberto J."/>
            <person name="Gaudin M."/>
            <person name="Cossu M."/>
            <person name="Gorlas A."/>
            <person name="Slesarev A."/>
            <person name="Marguet E."/>
            <person name="Forterre P."/>
        </authorList>
    </citation>
    <scope>NUCLEOTIDE SEQUENCE [LARGE SCALE GENOMIC DNA]</scope>
    <source>
        <strain evidence="2 3">30-1</strain>
    </source>
</reference>
<dbReference type="eggNOG" id="arCOG04023">
    <property type="taxonomic scope" value="Archaea"/>
</dbReference>
<feature type="transmembrane region" description="Helical" evidence="1">
    <location>
        <begin position="77"/>
        <end position="96"/>
    </location>
</feature>
<keyword evidence="3" id="KW-1185">Reference proteome</keyword>
<proteinExistence type="predicted"/>
<dbReference type="AlphaFoldDB" id="W8NZC9"/>